<dbReference type="VEuPathDB" id="FungiDB:AeMF1_004512"/>
<dbReference type="EMBL" id="VJMJ01000036">
    <property type="protein sequence ID" value="KAF0741477.1"/>
    <property type="molecule type" value="Genomic_DNA"/>
</dbReference>
<feature type="transmembrane region" description="Helical" evidence="2">
    <location>
        <begin position="129"/>
        <end position="148"/>
    </location>
</feature>
<dbReference type="Proteomes" id="UP000481153">
    <property type="component" value="Unassembled WGS sequence"/>
</dbReference>
<dbReference type="AlphaFoldDB" id="A0A6G0XMM0"/>
<evidence type="ECO:0000256" key="2">
    <source>
        <dbReference type="SAM" id="Phobius"/>
    </source>
</evidence>
<feature type="transmembrane region" description="Helical" evidence="2">
    <location>
        <begin position="56"/>
        <end position="74"/>
    </location>
</feature>
<evidence type="ECO:0000313" key="4">
    <source>
        <dbReference type="Proteomes" id="UP000481153"/>
    </source>
</evidence>
<proteinExistence type="predicted"/>
<keyword evidence="2" id="KW-1133">Transmembrane helix</keyword>
<keyword evidence="2" id="KW-0812">Transmembrane</keyword>
<protein>
    <submittedName>
        <fullName evidence="3">Uncharacterized protein</fullName>
    </submittedName>
</protein>
<evidence type="ECO:0000256" key="1">
    <source>
        <dbReference type="SAM" id="MobiDB-lite"/>
    </source>
</evidence>
<gene>
    <name evidence="3" type="ORF">Ae201684_003162</name>
</gene>
<name>A0A6G0XMM0_9STRA</name>
<comment type="caution">
    <text evidence="3">The sequence shown here is derived from an EMBL/GenBank/DDBJ whole genome shotgun (WGS) entry which is preliminary data.</text>
</comment>
<keyword evidence="4" id="KW-1185">Reference proteome</keyword>
<reference evidence="3 4" key="1">
    <citation type="submission" date="2019-07" db="EMBL/GenBank/DDBJ databases">
        <title>Genomics analysis of Aphanomyces spp. identifies a new class of oomycete effector associated with host adaptation.</title>
        <authorList>
            <person name="Gaulin E."/>
        </authorList>
    </citation>
    <scope>NUCLEOTIDE SEQUENCE [LARGE SCALE GENOMIC DNA]</scope>
    <source>
        <strain evidence="3 4">ATCC 201684</strain>
    </source>
</reference>
<feature type="transmembrane region" description="Helical" evidence="2">
    <location>
        <begin position="277"/>
        <end position="306"/>
    </location>
</feature>
<accession>A0A6G0XMM0</accession>
<keyword evidence="2" id="KW-0472">Membrane</keyword>
<feature type="region of interest" description="Disordered" evidence="1">
    <location>
        <begin position="1"/>
        <end position="31"/>
    </location>
</feature>
<sequence length="320" mass="36545">MSQPDVGDRPRHGERLPLIQQSRSHSAQESEPPIDPCLWILKQWKVTLAYEAKGPVPLHVAAMGVGIVISAVFDRMSYQEHPPIMKSPSATTEHYYTWDHVLVSVILFDVLYSITWMRNATPLVPWRHRMIMGVQSFLLLTTQVLFFCKMLGPCAIKWIYVCAPLIAWTALSIAQQKWHSLLGMTVVGAALKLDGVLPWDWSGVFAPIWCLLALFAPLAWLLPDQVRGEDSAWTVFKKWFWLLQAFATYGACIPLVIKLDIGSTVLKKEDGSTWDWLPFRTIVAVWLLPVTCVSILAFFVYIYAAFDSSTRQERRRRSRR</sequence>
<feature type="transmembrane region" description="Helical" evidence="2">
    <location>
        <begin position="239"/>
        <end position="257"/>
    </location>
</feature>
<feature type="transmembrane region" description="Helical" evidence="2">
    <location>
        <begin position="95"/>
        <end position="117"/>
    </location>
</feature>
<feature type="compositionally biased region" description="Polar residues" evidence="1">
    <location>
        <begin position="19"/>
        <end position="29"/>
    </location>
</feature>
<feature type="compositionally biased region" description="Basic and acidic residues" evidence="1">
    <location>
        <begin position="1"/>
        <end position="15"/>
    </location>
</feature>
<feature type="transmembrane region" description="Helical" evidence="2">
    <location>
        <begin position="155"/>
        <end position="174"/>
    </location>
</feature>
<evidence type="ECO:0000313" key="3">
    <source>
        <dbReference type="EMBL" id="KAF0741477.1"/>
    </source>
</evidence>
<organism evidence="3 4">
    <name type="scientific">Aphanomyces euteiches</name>
    <dbReference type="NCBI Taxonomy" id="100861"/>
    <lineage>
        <taxon>Eukaryota</taxon>
        <taxon>Sar</taxon>
        <taxon>Stramenopiles</taxon>
        <taxon>Oomycota</taxon>
        <taxon>Saprolegniomycetes</taxon>
        <taxon>Saprolegniales</taxon>
        <taxon>Verrucalvaceae</taxon>
        <taxon>Aphanomyces</taxon>
    </lineage>
</organism>
<feature type="transmembrane region" description="Helical" evidence="2">
    <location>
        <begin position="201"/>
        <end position="223"/>
    </location>
</feature>